<dbReference type="GO" id="GO:0006952">
    <property type="term" value="P:defense response"/>
    <property type="evidence" value="ECO:0007669"/>
    <property type="project" value="UniProtKB-KW"/>
</dbReference>
<dbReference type="GO" id="GO:0004568">
    <property type="term" value="F:chitinase activity"/>
    <property type="evidence" value="ECO:0007669"/>
    <property type="project" value="InterPro"/>
</dbReference>
<reference evidence="6" key="2">
    <citation type="submission" date="2021-01" db="UniProtKB">
        <authorList>
            <consortium name="EnsemblPlants"/>
        </authorList>
    </citation>
    <scope>IDENTIFICATION</scope>
</reference>
<dbReference type="InParanoid" id="A0A7N2L743"/>
<keyword evidence="7" id="KW-1185">Reference proteome</keyword>
<keyword evidence="1" id="KW-0147">Chitin-binding</keyword>
<dbReference type="InterPro" id="IPR023346">
    <property type="entry name" value="Lysozyme-like_dom_sf"/>
</dbReference>
<evidence type="ECO:0000256" key="3">
    <source>
        <dbReference type="ARBA" id="ARBA00023157"/>
    </source>
</evidence>
<dbReference type="FunFam" id="3.30.20.10:FF:000001">
    <property type="entry name" value="Endochitinase (Chitinase)"/>
    <property type="match status" value="1"/>
</dbReference>
<dbReference type="Gene3D" id="3.30.20.10">
    <property type="entry name" value="Endochitinase, domain 2"/>
    <property type="match status" value="1"/>
</dbReference>
<dbReference type="GO" id="GO:0016998">
    <property type="term" value="P:cell wall macromolecule catabolic process"/>
    <property type="evidence" value="ECO:0007669"/>
    <property type="project" value="InterPro"/>
</dbReference>
<sequence>MACNVHRTTPSPGSPGASLTSQQCNCGQGVPKRNDFDRGKVGGGGGGTCCHGAVRDCLKTDQFENIFSNRNSLEVETHANKGFLDYQSFITASALYQPYGFGTTYMNWTFFGTKEVAAFLAHVASKISLLLVNCDEYSSSKGAYNRRGSLPKPCPYCNTLPPPKRGMPGTQSCCDNSSKGVESVELVRQGGRGVYVRPGTKNPNNPAIPGRCCRGAVRNYFKTDQFENIFSKRNSLEVEDHANKGFWDYQSFITASALYQPYGFGTTYMNWTFFGTKEVAAFLAHVATKISCGNKLATMDQLAWGSCYNKEMNSNSNYCDEHYKKAYPCAPGVAYFGRGALPIYWNYNYGKASKDLKVDLLNHPEYIEQNATLAFQVAIWRWMMPIKNHQPSAHDVFLGTWTPTKNDTLAKRVSGFGTTMNVLYGDLVCGHGDNESMNNIISHYLYYLDLMGVGREEAGPQEVLSCAKQVAFNPSFSSSP</sequence>
<protein>
    <recommendedName>
        <fullName evidence="5">Glycoside hydrolase family 19 catalytic domain-containing protein</fullName>
    </recommendedName>
</protein>
<dbReference type="PANTHER" id="PTHR22595:SF96">
    <property type="entry name" value="CHITINASE"/>
    <property type="match status" value="1"/>
</dbReference>
<evidence type="ECO:0000256" key="4">
    <source>
        <dbReference type="SAM" id="MobiDB-lite"/>
    </source>
</evidence>
<dbReference type="Gene3D" id="1.10.530.10">
    <property type="match status" value="2"/>
</dbReference>
<proteinExistence type="predicted"/>
<dbReference type="Proteomes" id="UP000594261">
    <property type="component" value="Chromosome 3"/>
</dbReference>
<dbReference type="AlphaFoldDB" id="A0A7N2L743"/>
<reference evidence="6 7" key="1">
    <citation type="journal article" date="2016" name="G3 (Bethesda)">
        <title>First Draft Assembly and Annotation of the Genome of a California Endemic Oak Quercus lobata Nee (Fagaceae).</title>
        <authorList>
            <person name="Sork V.L."/>
            <person name="Fitz-Gibbon S.T."/>
            <person name="Puiu D."/>
            <person name="Crepeau M."/>
            <person name="Gugger P.F."/>
            <person name="Sherman R."/>
            <person name="Stevens K."/>
            <person name="Langley C.H."/>
            <person name="Pellegrini M."/>
            <person name="Salzberg S.L."/>
        </authorList>
    </citation>
    <scope>NUCLEOTIDE SEQUENCE [LARGE SCALE GENOMIC DNA]</scope>
    <source>
        <strain evidence="6 7">cv. SW786</strain>
    </source>
</reference>
<evidence type="ECO:0000256" key="2">
    <source>
        <dbReference type="ARBA" id="ARBA00022821"/>
    </source>
</evidence>
<keyword evidence="2" id="KW-0611">Plant defense</keyword>
<dbReference type="EnsemblPlants" id="QL03p026773:mrna">
    <property type="protein sequence ID" value="QL03p026773:mrna"/>
    <property type="gene ID" value="QL03p026773"/>
</dbReference>
<dbReference type="GO" id="GO:0008061">
    <property type="term" value="F:chitin binding"/>
    <property type="evidence" value="ECO:0007669"/>
    <property type="project" value="UniProtKB-KW"/>
</dbReference>
<dbReference type="InterPro" id="IPR000726">
    <property type="entry name" value="Glyco_hydro_19_cat"/>
</dbReference>
<dbReference type="PANTHER" id="PTHR22595">
    <property type="entry name" value="CHITINASE-RELATED"/>
    <property type="match status" value="1"/>
</dbReference>
<organism evidence="6 7">
    <name type="scientific">Quercus lobata</name>
    <name type="common">Valley oak</name>
    <dbReference type="NCBI Taxonomy" id="97700"/>
    <lineage>
        <taxon>Eukaryota</taxon>
        <taxon>Viridiplantae</taxon>
        <taxon>Streptophyta</taxon>
        <taxon>Embryophyta</taxon>
        <taxon>Tracheophyta</taxon>
        <taxon>Spermatophyta</taxon>
        <taxon>Magnoliopsida</taxon>
        <taxon>eudicotyledons</taxon>
        <taxon>Gunneridae</taxon>
        <taxon>Pentapetalae</taxon>
        <taxon>rosids</taxon>
        <taxon>fabids</taxon>
        <taxon>Fagales</taxon>
        <taxon>Fagaceae</taxon>
        <taxon>Quercus</taxon>
    </lineage>
</organism>
<name>A0A7N2L743_QUELO</name>
<dbReference type="Pfam" id="PF00182">
    <property type="entry name" value="Glyco_hydro_19"/>
    <property type="match status" value="1"/>
</dbReference>
<dbReference type="EMBL" id="LRBV02000003">
    <property type="status" value="NOT_ANNOTATED_CDS"/>
    <property type="molecule type" value="Genomic_DNA"/>
</dbReference>
<feature type="region of interest" description="Disordered" evidence="4">
    <location>
        <begin position="1"/>
        <end position="20"/>
    </location>
</feature>
<evidence type="ECO:0000256" key="1">
    <source>
        <dbReference type="ARBA" id="ARBA00022669"/>
    </source>
</evidence>
<dbReference type="CDD" id="cd00325">
    <property type="entry name" value="chitinase_GH19"/>
    <property type="match status" value="1"/>
</dbReference>
<evidence type="ECO:0000259" key="5">
    <source>
        <dbReference type="Pfam" id="PF00182"/>
    </source>
</evidence>
<feature type="domain" description="Glycoside hydrolase family 19 catalytic" evidence="5">
    <location>
        <begin position="223"/>
        <end position="456"/>
    </location>
</feature>
<dbReference type="SUPFAM" id="SSF53955">
    <property type="entry name" value="Lysozyme-like"/>
    <property type="match status" value="2"/>
</dbReference>
<dbReference type="GO" id="GO:0006032">
    <property type="term" value="P:chitin catabolic process"/>
    <property type="evidence" value="ECO:0007669"/>
    <property type="project" value="InterPro"/>
</dbReference>
<keyword evidence="3" id="KW-1015">Disulfide bond</keyword>
<dbReference type="Gramene" id="QL03p026773:mrna">
    <property type="protein sequence ID" value="QL03p026773:mrna"/>
    <property type="gene ID" value="QL03p026773"/>
</dbReference>
<evidence type="ECO:0000313" key="7">
    <source>
        <dbReference type="Proteomes" id="UP000594261"/>
    </source>
</evidence>
<accession>A0A7N2L743</accession>
<evidence type="ECO:0000313" key="6">
    <source>
        <dbReference type="EnsemblPlants" id="QL03p026773:mrna"/>
    </source>
</evidence>